<reference evidence="5 6" key="1">
    <citation type="journal article" date="2013" name="PLoS ONE">
        <title>Poles Apart: Arctic and Antarctic Octadecabacter strains Share High Genome Plasticity and a New Type of Xanthorhodopsin.</title>
        <authorList>
            <person name="Vollmers J."/>
            <person name="Voget S."/>
            <person name="Dietrich S."/>
            <person name="Gollnow K."/>
            <person name="Smits M."/>
            <person name="Meyer K."/>
            <person name="Brinkhoff T."/>
            <person name="Simon M."/>
            <person name="Daniel R."/>
        </authorList>
    </citation>
    <scope>NUCLEOTIDE SEQUENCE [LARGE SCALE GENOMIC DNA]</scope>
    <source>
        <strain evidence="5 6">238</strain>
    </source>
</reference>
<keyword evidence="3" id="KW-0804">Transcription</keyword>
<dbReference type="SUPFAM" id="SSF46894">
    <property type="entry name" value="C-terminal effector domain of the bipartite response regulators"/>
    <property type="match status" value="1"/>
</dbReference>
<proteinExistence type="predicted"/>
<dbReference type="PRINTS" id="PR00038">
    <property type="entry name" value="HTHLUXR"/>
</dbReference>
<keyword evidence="6" id="KW-1185">Reference proteome</keyword>
<dbReference type="STRING" id="391616.OA238_c12330"/>
<dbReference type="Pfam" id="PF00196">
    <property type="entry name" value="GerE"/>
    <property type="match status" value="1"/>
</dbReference>
<dbReference type="InterPro" id="IPR000792">
    <property type="entry name" value="Tscrpt_reg_LuxR_C"/>
</dbReference>
<dbReference type="CDD" id="cd06170">
    <property type="entry name" value="LuxR_C_like"/>
    <property type="match status" value="1"/>
</dbReference>
<evidence type="ECO:0000256" key="3">
    <source>
        <dbReference type="ARBA" id="ARBA00023163"/>
    </source>
</evidence>
<dbReference type="HOGENOM" id="CLU_067793_1_0_5"/>
<evidence type="ECO:0000256" key="1">
    <source>
        <dbReference type="ARBA" id="ARBA00023015"/>
    </source>
</evidence>
<dbReference type="KEGG" id="oar:OA238_c12330"/>
<evidence type="ECO:0000256" key="2">
    <source>
        <dbReference type="ARBA" id="ARBA00023125"/>
    </source>
</evidence>
<accession>M9RI26</accession>
<dbReference type="PROSITE" id="PS50043">
    <property type="entry name" value="HTH_LUXR_2"/>
    <property type="match status" value="1"/>
</dbReference>
<dbReference type="AlphaFoldDB" id="M9RI26"/>
<dbReference type="GO" id="GO:0003677">
    <property type="term" value="F:DNA binding"/>
    <property type="evidence" value="ECO:0007669"/>
    <property type="project" value="UniProtKB-KW"/>
</dbReference>
<protein>
    <submittedName>
        <fullName evidence="5">Transcriptional regulator</fullName>
    </submittedName>
</protein>
<gene>
    <name evidence="5" type="ORF">OA238_c12330</name>
</gene>
<evidence type="ECO:0000313" key="6">
    <source>
        <dbReference type="Proteomes" id="UP000004688"/>
    </source>
</evidence>
<name>M9RI26_9RHOB</name>
<evidence type="ECO:0000313" key="5">
    <source>
        <dbReference type="EMBL" id="AGI71403.1"/>
    </source>
</evidence>
<feature type="domain" description="HTH luxR-type" evidence="4">
    <location>
        <begin position="212"/>
        <end position="277"/>
    </location>
</feature>
<dbReference type="OrthoDB" id="343383at2"/>
<dbReference type="PROSITE" id="PS00622">
    <property type="entry name" value="HTH_LUXR_1"/>
    <property type="match status" value="1"/>
</dbReference>
<dbReference type="Gene3D" id="1.10.10.10">
    <property type="entry name" value="Winged helix-like DNA-binding domain superfamily/Winged helix DNA-binding domain"/>
    <property type="match status" value="1"/>
</dbReference>
<dbReference type="InterPro" id="IPR036388">
    <property type="entry name" value="WH-like_DNA-bd_sf"/>
</dbReference>
<dbReference type="SMART" id="SM00421">
    <property type="entry name" value="HTH_LUXR"/>
    <property type="match status" value="1"/>
</dbReference>
<organism evidence="5 6">
    <name type="scientific">Octadecabacter arcticus 238</name>
    <dbReference type="NCBI Taxonomy" id="391616"/>
    <lineage>
        <taxon>Bacteria</taxon>
        <taxon>Pseudomonadati</taxon>
        <taxon>Pseudomonadota</taxon>
        <taxon>Alphaproteobacteria</taxon>
        <taxon>Rhodobacterales</taxon>
        <taxon>Roseobacteraceae</taxon>
        <taxon>Octadecabacter</taxon>
    </lineage>
</organism>
<dbReference type="EMBL" id="CP003742">
    <property type="protein sequence ID" value="AGI71403.1"/>
    <property type="molecule type" value="Genomic_DNA"/>
</dbReference>
<keyword evidence="2" id="KW-0238">DNA-binding</keyword>
<dbReference type="GO" id="GO:0006355">
    <property type="term" value="P:regulation of DNA-templated transcription"/>
    <property type="evidence" value="ECO:0007669"/>
    <property type="project" value="InterPro"/>
</dbReference>
<dbReference type="PANTHER" id="PTHR44688">
    <property type="entry name" value="DNA-BINDING TRANSCRIPTIONAL ACTIVATOR DEVR_DOSR"/>
    <property type="match status" value="1"/>
</dbReference>
<dbReference type="Proteomes" id="UP000004688">
    <property type="component" value="Chromosome"/>
</dbReference>
<dbReference type="eggNOG" id="COG2197">
    <property type="taxonomic scope" value="Bacteria"/>
</dbReference>
<dbReference type="RefSeq" id="WP_015494609.1">
    <property type="nucleotide sequence ID" value="NC_020908.1"/>
</dbReference>
<dbReference type="InterPro" id="IPR016032">
    <property type="entry name" value="Sig_transdc_resp-reg_C-effctor"/>
</dbReference>
<sequence>MKPVPPLAPPLDHQPSSAQIAALIALIGRDSFARDLAGVLADSFEFQSFHIFLYCKAQGPAALANHPDPPAHARGLQNYLAYTHVINPAYRAYQQGQASGVYMISDFFPKDSATIDQPDIDVHIEENELIGYRTPGWPKNMAEVILLIALPNGTALDFSFLTPLGSAQTTACRAMMTQLYPMLDAVLHRQFALNPASLEAADSPANQEDRFHDFGGDILTAREREVAQLILIGHSSQSISLNLGISLATVKTHRRNIYSKLQISSQVELFSLFLLHMK</sequence>
<dbReference type="PANTHER" id="PTHR44688:SF16">
    <property type="entry name" value="DNA-BINDING TRANSCRIPTIONAL ACTIVATOR DEVR_DOSR"/>
    <property type="match status" value="1"/>
</dbReference>
<keyword evidence="1" id="KW-0805">Transcription regulation</keyword>
<evidence type="ECO:0000259" key="4">
    <source>
        <dbReference type="PROSITE" id="PS50043"/>
    </source>
</evidence>